<dbReference type="Proteomes" id="UP000587527">
    <property type="component" value="Unassembled WGS sequence"/>
</dbReference>
<proteinExistence type="predicted"/>
<dbReference type="CDD" id="cd06577">
    <property type="entry name" value="PASTA_pknB"/>
    <property type="match status" value="1"/>
</dbReference>
<feature type="domain" description="PASTA" evidence="3">
    <location>
        <begin position="134"/>
        <end position="198"/>
    </location>
</feature>
<dbReference type="RefSeq" id="WP_184838851.1">
    <property type="nucleotide sequence ID" value="NZ_JACHMN010000002.1"/>
</dbReference>
<feature type="region of interest" description="Disordered" evidence="1">
    <location>
        <begin position="1"/>
        <end position="69"/>
    </location>
</feature>
<evidence type="ECO:0000259" key="3">
    <source>
        <dbReference type="PROSITE" id="PS51178"/>
    </source>
</evidence>
<feature type="region of interest" description="Disordered" evidence="1">
    <location>
        <begin position="101"/>
        <end position="134"/>
    </location>
</feature>
<keyword evidence="4" id="KW-0282">Flagellum</keyword>
<keyword evidence="4" id="KW-0969">Cilium</keyword>
<name>A0A841BVV4_9ACTN</name>
<evidence type="ECO:0000313" key="5">
    <source>
        <dbReference type="Proteomes" id="UP000587527"/>
    </source>
</evidence>
<keyword evidence="2" id="KW-0812">Transmembrane</keyword>
<dbReference type="Pfam" id="PF03793">
    <property type="entry name" value="PASTA"/>
    <property type="match status" value="1"/>
</dbReference>
<dbReference type="EMBL" id="JACHMN010000002">
    <property type="protein sequence ID" value="MBB5871053.1"/>
    <property type="molecule type" value="Genomic_DNA"/>
</dbReference>
<organism evidence="4 5">
    <name type="scientific">Allocatelliglobosispora scoriae</name>
    <dbReference type="NCBI Taxonomy" id="643052"/>
    <lineage>
        <taxon>Bacteria</taxon>
        <taxon>Bacillati</taxon>
        <taxon>Actinomycetota</taxon>
        <taxon>Actinomycetes</taxon>
        <taxon>Micromonosporales</taxon>
        <taxon>Micromonosporaceae</taxon>
        <taxon>Allocatelliglobosispora</taxon>
    </lineage>
</organism>
<evidence type="ECO:0000313" key="4">
    <source>
        <dbReference type="EMBL" id="MBB5871053.1"/>
    </source>
</evidence>
<accession>A0A841BVV4</accession>
<evidence type="ECO:0000256" key="2">
    <source>
        <dbReference type="SAM" id="Phobius"/>
    </source>
</evidence>
<dbReference type="Gene3D" id="3.30.10.20">
    <property type="match status" value="1"/>
</dbReference>
<feature type="compositionally biased region" description="Low complexity" evidence="1">
    <location>
        <begin position="114"/>
        <end position="133"/>
    </location>
</feature>
<dbReference type="SMART" id="SM00740">
    <property type="entry name" value="PASTA"/>
    <property type="match status" value="1"/>
</dbReference>
<comment type="caution">
    <text evidence="4">The sequence shown here is derived from an EMBL/GenBank/DDBJ whole genome shotgun (WGS) entry which is preliminary data.</text>
</comment>
<keyword evidence="2" id="KW-1133">Transmembrane helix</keyword>
<gene>
    <name evidence="4" type="ORF">F4553_004432</name>
</gene>
<feature type="region of interest" description="Disordered" evidence="1">
    <location>
        <begin position="196"/>
        <end position="223"/>
    </location>
</feature>
<dbReference type="PROSITE" id="PS51178">
    <property type="entry name" value="PASTA"/>
    <property type="match status" value="1"/>
</dbReference>
<keyword evidence="2" id="KW-0472">Membrane</keyword>
<dbReference type="AlphaFoldDB" id="A0A841BVV4"/>
<sequence length="223" mass="22199">MPAPSAGDQTTVLPTPPAGDRTGPGASEHTSVLPAAGADPWLGRAEVGGPPVRGAVPPPDEAEDGEPEPGGTWWLPVVIAVVGLLLLLAIGVGIWLVASNSDDPEPTPSPSRPVPSTVSTTSAPTPSPVATSAGVANIPPVVGLTLNDATKALDAVGLNYRLEYRATNDAASGTVIGVDPKAGTQVPAGYEVLLLIASTPPPSPSPSPSEEEEESPSPLASAS</sequence>
<evidence type="ECO:0000256" key="1">
    <source>
        <dbReference type="SAM" id="MobiDB-lite"/>
    </source>
</evidence>
<keyword evidence="5" id="KW-1185">Reference proteome</keyword>
<feature type="transmembrane region" description="Helical" evidence="2">
    <location>
        <begin position="73"/>
        <end position="98"/>
    </location>
</feature>
<keyword evidence="4" id="KW-0966">Cell projection</keyword>
<dbReference type="InterPro" id="IPR005543">
    <property type="entry name" value="PASTA_dom"/>
</dbReference>
<protein>
    <submittedName>
        <fullName evidence="4">Flagellar basal body-associated protein FliL</fullName>
    </submittedName>
</protein>
<reference evidence="4 5" key="1">
    <citation type="submission" date="2020-08" db="EMBL/GenBank/DDBJ databases">
        <title>Sequencing the genomes of 1000 actinobacteria strains.</title>
        <authorList>
            <person name="Klenk H.-P."/>
        </authorList>
    </citation>
    <scope>NUCLEOTIDE SEQUENCE [LARGE SCALE GENOMIC DNA]</scope>
    <source>
        <strain evidence="4 5">DSM 45362</strain>
    </source>
</reference>